<organism evidence="1 2">
    <name type="scientific">Cupriavidus pauculus</name>
    <dbReference type="NCBI Taxonomy" id="82633"/>
    <lineage>
        <taxon>Bacteria</taxon>
        <taxon>Pseudomonadati</taxon>
        <taxon>Pseudomonadota</taxon>
        <taxon>Betaproteobacteria</taxon>
        <taxon>Burkholderiales</taxon>
        <taxon>Burkholderiaceae</taxon>
        <taxon>Cupriavidus</taxon>
    </lineage>
</organism>
<name>A0A3G8GZV5_9BURK</name>
<sequence>MKASFRSTPAVSQDHIHAQRFESITTMPLDATDFVKIVASSAVIGAAVSSGISWLQTSVRENKNRQHERHHVLLEVAVLLERFVKACGDTISTERAAPPVAWDDQSWDAYYAVQFPEFVPPDSFNWRALTKQEAARLKDFVEAVRGVKSYISEHAEHADDPSDVASKQAVKSAEYGQKAWELALSLRASAGVNPASLESHHYGWVHDAFKERLERHANYLEQQRIAHQELFKDFVQPSPRAGSTSNGLLTL</sequence>
<dbReference type="KEGG" id="cpau:EHF44_10175"/>
<reference evidence="2" key="1">
    <citation type="submission" date="2018-11" db="EMBL/GenBank/DDBJ databases">
        <title>FDA dAtabase for Regulatory Grade micrObial Sequences (FDA-ARGOS): Supporting development and validation of Infectious Disease Dx tests.</title>
        <authorList>
            <person name="Goldberg B."/>
            <person name="Campos J."/>
            <person name="Tallon L."/>
            <person name="Sadzewicz L."/>
            <person name="Zhao X."/>
            <person name="Vavikolanu K."/>
            <person name="Mehta A."/>
            <person name="Aluvathingal J."/>
            <person name="Nadendla S."/>
            <person name="Geyer C."/>
            <person name="Nandy P."/>
            <person name="Yan Y."/>
            <person name="Sichtig H."/>
        </authorList>
    </citation>
    <scope>NUCLEOTIDE SEQUENCE [LARGE SCALE GENOMIC DNA]</scope>
    <source>
        <strain evidence="2">FDAARGOS_614</strain>
    </source>
</reference>
<dbReference type="RefSeq" id="WP_124683637.1">
    <property type="nucleotide sequence ID" value="NZ_CP033969.1"/>
</dbReference>
<evidence type="ECO:0000313" key="1">
    <source>
        <dbReference type="EMBL" id="AZG13786.1"/>
    </source>
</evidence>
<gene>
    <name evidence="1" type="ORF">EHF44_10175</name>
</gene>
<dbReference type="EMBL" id="CP033969">
    <property type="protein sequence ID" value="AZG13786.1"/>
    <property type="molecule type" value="Genomic_DNA"/>
</dbReference>
<protein>
    <submittedName>
        <fullName evidence="1">Uncharacterized protein</fullName>
    </submittedName>
</protein>
<accession>A0A3G8GZV5</accession>
<dbReference type="Proteomes" id="UP000270411">
    <property type="component" value="Chromosome 1"/>
</dbReference>
<proteinExistence type="predicted"/>
<dbReference type="AlphaFoldDB" id="A0A3G8GZV5"/>
<evidence type="ECO:0000313" key="2">
    <source>
        <dbReference type="Proteomes" id="UP000270411"/>
    </source>
</evidence>